<gene>
    <name evidence="1" type="ORF">P872_14260</name>
</gene>
<name>U5BUG5_9BACT</name>
<evidence type="ECO:0000313" key="2">
    <source>
        <dbReference type="Proteomes" id="UP000016843"/>
    </source>
</evidence>
<comment type="caution">
    <text evidence="1">The sequence shown here is derived from an EMBL/GenBank/DDBJ whole genome shotgun (WGS) entry which is preliminary data.</text>
</comment>
<reference evidence="1 2" key="1">
    <citation type="journal article" date="2013" name="Genome Announc.">
        <title>Draft Genome Sequence of the Psychrophilic and Alkaliphilic Rhodonellum psychrophilum Strain GCM71T.</title>
        <authorList>
            <person name="Hauptmann A.L."/>
            <person name="Glaring M.A."/>
            <person name="Hallin P.F."/>
            <person name="Prieme A."/>
            <person name="Stougaard P."/>
        </authorList>
    </citation>
    <scope>NUCLEOTIDE SEQUENCE [LARGE SCALE GENOMIC DNA]</scope>
    <source>
        <strain evidence="1 2">GCM71</strain>
    </source>
</reference>
<keyword evidence="2" id="KW-1185">Reference proteome</keyword>
<proteinExistence type="predicted"/>
<evidence type="ECO:0000313" key="1">
    <source>
        <dbReference type="EMBL" id="ERM80226.1"/>
    </source>
</evidence>
<accession>U5BUG5</accession>
<dbReference type="Proteomes" id="UP000016843">
    <property type="component" value="Unassembled WGS sequence"/>
</dbReference>
<dbReference type="EMBL" id="AWXR01000131">
    <property type="protein sequence ID" value="ERM80226.1"/>
    <property type="molecule type" value="Genomic_DNA"/>
</dbReference>
<dbReference type="AlphaFoldDB" id="U5BUG5"/>
<protein>
    <submittedName>
        <fullName evidence="1">Uncharacterized protein</fullName>
    </submittedName>
</protein>
<organism evidence="1 2">
    <name type="scientific">Rhodonellum psychrophilum GCM71 = DSM 17998</name>
    <dbReference type="NCBI Taxonomy" id="1123057"/>
    <lineage>
        <taxon>Bacteria</taxon>
        <taxon>Pseudomonadati</taxon>
        <taxon>Bacteroidota</taxon>
        <taxon>Cytophagia</taxon>
        <taxon>Cytophagales</taxon>
        <taxon>Cytophagaceae</taxon>
        <taxon>Rhodonellum</taxon>
    </lineage>
</organism>
<sequence>MHISGSIGIPLNNSPPIHIYKVMDNSPPEAPALGPFFGGEEWLHDFYP</sequence>